<gene>
    <name evidence="1" type="ORF">KEHDKFFH_19675</name>
</gene>
<protein>
    <submittedName>
        <fullName evidence="1">Uncharacterized protein</fullName>
    </submittedName>
</protein>
<dbReference type="Proteomes" id="UP000239917">
    <property type="component" value="Unassembled WGS sequence"/>
</dbReference>
<proteinExistence type="predicted"/>
<dbReference type="EMBL" id="PSSX01000030">
    <property type="protein sequence ID" value="PPI82423.1"/>
    <property type="molecule type" value="Genomic_DNA"/>
</dbReference>
<accession>A0A2S5Z4X8</accession>
<dbReference type="RefSeq" id="WP_104323471.1">
    <property type="nucleotide sequence ID" value="NZ_PSSX01000030.1"/>
</dbReference>
<reference evidence="1 2" key="1">
    <citation type="submission" date="2018-01" db="EMBL/GenBank/DDBJ databases">
        <title>Complete genome sequences of the type strains of Marinobacter flavimaris and Marinobacter maroccanus.</title>
        <authorList>
            <person name="Palau M."/>
            <person name="Boujida N."/>
            <person name="Manresa A."/>
            <person name="Minana-Galbis D."/>
        </authorList>
    </citation>
    <scope>NUCLEOTIDE SEQUENCE [LARGE SCALE GENOMIC DNA]</scope>
    <source>
        <strain evidence="1 2">N4</strain>
    </source>
</reference>
<sequence length="227" mass="25228">MTENTTPQVLFRTKSVAVSSDAEGIDPRTDKSLMQAVVITYADNQNHAIYLNVPLEEAKRRFEKTMVERSDFEIEEEGWDAEVSVIAVADEILISSNLGNQAARINDHFMGQIENMGKRKSHGIDLITQADVDEDSESIRVRVVPKTLLEMTDSPDGTSMKLALAPGYPYEDLDVDFGESKEICITCHSSDAEIIINASEFLSSEASINQIRENDGEITLQVIPVFE</sequence>
<evidence type="ECO:0000313" key="1">
    <source>
        <dbReference type="EMBL" id="PPI82423.1"/>
    </source>
</evidence>
<name>A0A2S5Z4X8_9GAMM</name>
<evidence type="ECO:0000313" key="2">
    <source>
        <dbReference type="Proteomes" id="UP000239917"/>
    </source>
</evidence>
<comment type="caution">
    <text evidence="1">The sequence shown here is derived from an EMBL/GenBank/DDBJ whole genome shotgun (WGS) entry which is preliminary data.</text>
</comment>
<dbReference type="AlphaFoldDB" id="A0A2S5Z4X8"/>
<organism evidence="1 2">
    <name type="scientific">Marinobacter maroccanus</name>
    <dbReference type="NCBI Taxonomy" id="2055143"/>
    <lineage>
        <taxon>Bacteria</taxon>
        <taxon>Pseudomonadati</taxon>
        <taxon>Pseudomonadota</taxon>
        <taxon>Gammaproteobacteria</taxon>
        <taxon>Pseudomonadales</taxon>
        <taxon>Marinobacteraceae</taxon>
        <taxon>Marinobacter</taxon>
    </lineage>
</organism>
<keyword evidence="2" id="KW-1185">Reference proteome</keyword>